<dbReference type="InterPro" id="IPR013783">
    <property type="entry name" value="Ig-like_fold"/>
</dbReference>
<sequence>MSRKYCFPLFALLLSLFSSSVFPRSISSRKLADYRDQKGYARLEELLARKQRSAAFGKYDDGNMMSNSLTSEERDKDGENILKRNGFIKIHNKPKYRHVLRRNGSLVLECDVSGQPPPSVYWLKNGEPPISQEESDNEIATNQINQYEYLTSGDGLASTRSRFFIDCATSDDEAIYSCVAEIPKDRTVSSTYVRITGPGPDPKKCKPDCVKPRIHMWSGTYVHESGKDARLVCRATGPDVEIQWFDEDDEPLLDQPLSEPLSIYTNKYIQLDSGDLIVKNLEWSDMGGYYCRARNECGEDKEFTFLYPVAPES</sequence>
<evidence type="ECO:0000313" key="4">
    <source>
        <dbReference type="EMBL" id="KAK2705773.1"/>
    </source>
</evidence>
<dbReference type="Pfam" id="PF13927">
    <property type="entry name" value="Ig_3"/>
    <property type="match status" value="2"/>
</dbReference>
<dbReference type="SUPFAM" id="SSF48726">
    <property type="entry name" value="Immunoglobulin"/>
    <property type="match status" value="2"/>
</dbReference>
<accession>A0AA88H6M1</accession>
<dbReference type="SMART" id="SM00408">
    <property type="entry name" value="IGc2"/>
    <property type="match status" value="2"/>
</dbReference>
<organism evidence="4 5">
    <name type="scientific">Artemia franciscana</name>
    <name type="common">Brine shrimp</name>
    <name type="synonym">Artemia sanfranciscana</name>
    <dbReference type="NCBI Taxonomy" id="6661"/>
    <lineage>
        <taxon>Eukaryota</taxon>
        <taxon>Metazoa</taxon>
        <taxon>Ecdysozoa</taxon>
        <taxon>Arthropoda</taxon>
        <taxon>Crustacea</taxon>
        <taxon>Branchiopoda</taxon>
        <taxon>Anostraca</taxon>
        <taxon>Artemiidae</taxon>
        <taxon>Artemia</taxon>
    </lineage>
</organism>
<gene>
    <name evidence="4" type="ORF">QYM36_015963</name>
</gene>
<feature type="chain" id="PRO_5041736333" description="Ig-like domain-containing protein" evidence="2">
    <location>
        <begin position="24"/>
        <end position="313"/>
    </location>
</feature>
<name>A0AA88H6M1_ARTSF</name>
<dbReference type="PANTHER" id="PTHR13817:SF73">
    <property type="entry name" value="FIBRONECTIN TYPE-III DOMAIN-CONTAINING PROTEIN"/>
    <property type="match status" value="1"/>
</dbReference>
<dbReference type="PROSITE" id="PS50835">
    <property type="entry name" value="IG_LIKE"/>
    <property type="match status" value="2"/>
</dbReference>
<feature type="domain" description="Ig-like" evidence="3">
    <location>
        <begin position="212"/>
        <end position="304"/>
    </location>
</feature>
<dbReference type="Proteomes" id="UP001187531">
    <property type="component" value="Unassembled WGS sequence"/>
</dbReference>
<dbReference type="InterPro" id="IPR036179">
    <property type="entry name" value="Ig-like_dom_sf"/>
</dbReference>
<keyword evidence="5" id="KW-1185">Reference proteome</keyword>
<dbReference type="PANTHER" id="PTHR13817">
    <property type="entry name" value="TITIN"/>
    <property type="match status" value="1"/>
</dbReference>
<dbReference type="InterPro" id="IPR003598">
    <property type="entry name" value="Ig_sub2"/>
</dbReference>
<proteinExistence type="predicted"/>
<dbReference type="InterPro" id="IPR007110">
    <property type="entry name" value="Ig-like_dom"/>
</dbReference>
<dbReference type="CDD" id="cd00096">
    <property type="entry name" value="Ig"/>
    <property type="match status" value="2"/>
</dbReference>
<feature type="signal peptide" evidence="2">
    <location>
        <begin position="1"/>
        <end position="23"/>
    </location>
</feature>
<dbReference type="InterPro" id="IPR050964">
    <property type="entry name" value="Striated_Muscle_Regulatory"/>
</dbReference>
<dbReference type="AlphaFoldDB" id="A0AA88H6M1"/>
<evidence type="ECO:0000256" key="2">
    <source>
        <dbReference type="SAM" id="SignalP"/>
    </source>
</evidence>
<reference evidence="4" key="1">
    <citation type="submission" date="2023-07" db="EMBL/GenBank/DDBJ databases">
        <title>Chromosome-level genome assembly of Artemia franciscana.</title>
        <authorList>
            <person name="Jo E."/>
        </authorList>
    </citation>
    <scope>NUCLEOTIDE SEQUENCE</scope>
    <source>
        <tissue evidence="4">Whole body</tissue>
    </source>
</reference>
<dbReference type="SMART" id="SM00409">
    <property type="entry name" value="IG"/>
    <property type="match status" value="2"/>
</dbReference>
<evidence type="ECO:0000313" key="5">
    <source>
        <dbReference type="Proteomes" id="UP001187531"/>
    </source>
</evidence>
<evidence type="ECO:0000256" key="1">
    <source>
        <dbReference type="ARBA" id="ARBA00022737"/>
    </source>
</evidence>
<evidence type="ECO:0000259" key="3">
    <source>
        <dbReference type="PROSITE" id="PS50835"/>
    </source>
</evidence>
<feature type="domain" description="Ig-like" evidence="3">
    <location>
        <begin position="94"/>
        <end position="189"/>
    </location>
</feature>
<dbReference type="Gene3D" id="2.60.40.10">
    <property type="entry name" value="Immunoglobulins"/>
    <property type="match status" value="2"/>
</dbReference>
<keyword evidence="2" id="KW-0732">Signal</keyword>
<dbReference type="EMBL" id="JAVRJZ010000020">
    <property type="protein sequence ID" value="KAK2705773.1"/>
    <property type="molecule type" value="Genomic_DNA"/>
</dbReference>
<keyword evidence="1" id="KW-0677">Repeat</keyword>
<dbReference type="InterPro" id="IPR003599">
    <property type="entry name" value="Ig_sub"/>
</dbReference>
<protein>
    <recommendedName>
        <fullName evidence="3">Ig-like domain-containing protein</fullName>
    </recommendedName>
</protein>
<comment type="caution">
    <text evidence="4">The sequence shown here is derived from an EMBL/GenBank/DDBJ whole genome shotgun (WGS) entry which is preliminary data.</text>
</comment>